<comment type="similarity">
    <text evidence="1">Belongs to the CdaR family.</text>
</comment>
<proteinExistence type="inferred from homology"/>
<evidence type="ECO:0000313" key="5">
    <source>
        <dbReference type="Proteomes" id="UP000712157"/>
    </source>
</evidence>
<evidence type="ECO:0000256" key="1">
    <source>
        <dbReference type="ARBA" id="ARBA00006754"/>
    </source>
</evidence>
<dbReference type="InterPro" id="IPR041522">
    <property type="entry name" value="CdaR_GGDEF"/>
</dbReference>
<dbReference type="EMBL" id="JAHQCW010000070">
    <property type="protein sequence ID" value="MBU9739626.1"/>
    <property type="molecule type" value="Genomic_DNA"/>
</dbReference>
<evidence type="ECO:0000259" key="2">
    <source>
        <dbReference type="Pfam" id="PF13556"/>
    </source>
</evidence>
<dbReference type="PANTHER" id="PTHR33744:SF1">
    <property type="entry name" value="DNA-BINDING TRANSCRIPTIONAL ACTIVATOR ADER"/>
    <property type="match status" value="1"/>
</dbReference>
<evidence type="ECO:0000313" key="4">
    <source>
        <dbReference type="EMBL" id="MBU9739626.1"/>
    </source>
</evidence>
<dbReference type="PANTHER" id="PTHR33744">
    <property type="entry name" value="CARBOHYDRATE DIACID REGULATOR"/>
    <property type="match status" value="1"/>
</dbReference>
<dbReference type="RefSeq" id="WP_158348822.1">
    <property type="nucleotide sequence ID" value="NZ_JAHQCW010000070.1"/>
</dbReference>
<feature type="domain" description="CdaR GGDEF-like" evidence="3">
    <location>
        <begin position="293"/>
        <end position="406"/>
    </location>
</feature>
<dbReference type="Pfam" id="PF13556">
    <property type="entry name" value="HTH_30"/>
    <property type="match status" value="1"/>
</dbReference>
<gene>
    <name evidence="4" type="ORF">KTH89_24120</name>
</gene>
<dbReference type="Proteomes" id="UP000712157">
    <property type="component" value="Unassembled WGS sequence"/>
</dbReference>
<reference evidence="4" key="1">
    <citation type="submission" date="2021-06" db="EMBL/GenBank/DDBJ databases">
        <title>Description of novel taxa of the family Lachnospiraceae.</title>
        <authorList>
            <person name="Chaplin A.V."/>
            <person name="Sokolova S.R."/>
            <person name="Pikina A.P."/>
            <person name="Korzhanova M."/>
            <person name="Belova V."/>
            <person name="Korostin D."/>
            <person name="Efimov B.A."/>
        </authorList>
    </citation>
    <scope>NUCLEOTIDE SEQUENCE</scope>
    <source>
        <strain evidence="4">ASD5720</strain>
    </source>
</reference>
<keyword evidence="5" id="KW-1185">Reference proteome</keyword>
<feature type="domain" description="PucR C-terminal helix-turn-helix" evidence="2">
    <location>
        <begin position="466"/>
        <end position="521"/>
    </location>
</feature>
<dbReference type="AlphaFoldDB" id="A0A949K7P2"/>
<dbReference type="Gene3D" id="1.10.10.2840">
    <property type="entry name" value="PucR C-terminal helix-turn-helix domain"/>
    <property type="match status" value="1"/>
</dbReference>
<dbReference type="InterPro" id="IPR051448">
    <property type="entry name" value="CdaR-like_regulators"/>
</dbReference>
<sequence>MLNILLFMEEKQIPYRRISGDLAASADITGVMTAGSLHTPVPGEAYAYLAAPGEGPLSGALPEQAGVIIYPPGDSSDRNSGQTTRDTCCRIQILDPSYTAQAMEAMLLQELRRLSVRQEELLRSEYIDLVSMVSRGASLHELEQFGRRLLQNPLMITDESFMLLAYTQNQEVDDPVWNEIIQTSYSPMKLVNQTDVNAFWERLENSSVPLFVDEEAFKGCRKRVVARIKIGSKTKGYIALLEIENKITSLDLYVLQMLAEVCAVKISESNTISAAVGQMKSEFTKDLLLGNMQSEAMIRNRAESMHLQFREKNAVAGVCGEDNRIYIGRYLDDLRQFFLRTADLCIYTFDGTTGYFILSFRSQKAYQSLLSDEVDHYMQTHQMLCALSHPVEGLSALARAFREARRLCGLFSHLRHISPRHLYPYEKYMLNLLLEHAYTMDDRQLYRCSSFEKLLETDLREKSSYIETLRCYFRHNQNVGETADSLYVHRNTINYRLNKIREILEEDFDDSQVRLNLQLSIMSYDMKL</sequence>
<comment type="caution">
    <text evidence="4">The sequence shown here is derived from an EMBL/GenBank/DDBJ whole genome shotgun (WGS) entry which is preliminary data.</text>
</comment>
<name>A0A949K7P2_9FIRM</name>
<dbReference type="InterPro" id="IPR025736">
    <property type="entry name" value="PucR_C-HTH_dom"/>
</dbReference>
<dbReference type="Pfam" id="PF17853">
    <property type="entry name" value="GGDEF_2"/>
    <property type="match status" value="1"/>
</dbReference>
<dbReference type="InterPro" id="IPR042070">
    <property type="entry name" value="PucR_C-HTH_sf"/>
</dbReference>
<protein>
    <submittedName>
        <fullName evidence="4">Helix-turn-helix domain-containing protein</fullName>
    </submittedName>
</protein>
<evidence type="ECO:0000259" key="3">
    <source>
        <dbReference type="Pfam" id="PF17853"/>
    </source>
</evidence>
<organism evidence="4 5">
    <name type="scientific">Diplocloster agilis</name>
    <dbReference type="NCBI Taxonomy" id="2850323"/>
    <lineage>
        <taxon>Bacteria</taxon>
        <taxon>Bacillati</taxon>
        <taxon>Bacillota</taxon>
        <taxon>Clostridia</taxon>
        <taxon>Lachnospirales</taxon>
        <taxon>Lachnospiraceae</taxon>
        <taxon>Diplocloster</taxon>
    </lineage>
</organism>
<accession>A0A949K7P2</accession>